<dbReference type="GeneID" id="22277117"/>
<sequence length="73" mass="8144">MKKAVVVSLSVRYNLEEAELYMKLSPYYVSGFVYATNVGESLVLLNVEEDLSDVSDSELIPSLLERGYAVHSL</sequence>
<evidence type="ECO:0000313" key="2">
    <source>
        <dbReference type="Proteomes" id="UP000027382"/>
    </source>
</evidence>
<keyword evidence="2" id="KW-1185">Reference proteome</keyword>
<dbReference type="RefSeq" id="YP_009099218.1">
    <property type="nucleotide sequence ID" value="NC_025423.1"/>
</dbReference>
<organism evidence="1 2">
    <name type="scientific">Bacillus phage CP-51</name>
    <dbReference type="NCBI Taxonomy" id="1391188"/>
    <lineage>
        <taxon>Viruses</taxon>
        <taxon>Duplodnaviria</taxon>
        <taxon>Heunggongvirae</taxon>
        <taxon>Uroviricota</taxon>
        <taxon>Caudoviricetes</taxon>
        <taxon>Herelleviridae</taxon>
        <taxon>Spounavirinae</taxon>
        <taxon>Siminovitchvirus</taxon>
        <taxon>Siminovitchvirus CP51</taxon>
    </lineage>
</organism>
<protein>
    <submittedName>
        <fullName evidence="1">Uncharacterized protein</fullName>
    </submittedName>
</protein>
<evidence type="ECO:0000313" key="1">
    <source>
        <dbReference type="EMBL" id="AID50609.1"/>
    </source>
</evidence>
<dbReference type="Proteomes" id="UP000027382">
    <property type="component" value="Segment"/>
</dbReference>
<reference evidence="1" key="1">
    <citation type="journal article" date="2014" name="Virology">
        <title>The odd one out: Bacillus ACT bacteriophage CP-51 exhibits unusual properties compared to related Spounavirinae W.Ph. and Bastille.</title>
        <authorList>
            <person name="Klumpp J."/>
            <person name="Schmuki M."/>
            <person name="Sozhamannan S."/>
            <person name="Beyer W."/>
            <person name="Fouts D.E."/>
            <person name="Bernbach V."/>
            <person name="Calendar R."/>
            <person name="Loessner M.J."/>
        </authorList>
    </citation>
    <scope>NUCLEOTIDE SEQUENCE [LARGE SCALE GENOMIC DNA]</scope>
</reference>
<dbReference type="EMBL" id="KF554508">
    <property type="protein sequence ID" value="AID50609.1"/>
    <property type="molecule type" value="Genomic_DNA"/>
</dbReference>
<accession>A0A068EPF6</accession>
<name>A0A068EPF6_9CAUD</name>
<proteinExistence type="predicted"/>
<dbReference type="KEGG" id="vg:22277117"/>